<name>A0A2I1I3M4_9ACTO</name>
<reference evidence="7 8" key="1">
    <citation type="submission" date="2017-12" db="EMBL/GenBank/DDBJ databases">
        <title>Phylogenetic diversity of female urinary microbiome.</title>
        <authorList>
            <person name="Thomas-White K."/>
            <person name="Wolfe A.J."/>
        </authorList>
    </citation>
    <scope>NUCLEOTIDE SEQUENCE [LARGE SCALE GENOMIC DNA]</scope>
    <source>
        <strain evidence="7 8">UMB0250</strain>
    </source>
</reference>
<evidence type="ECO:0000313" key="7">
    <source>
        <dbReference type="EMBL" id="PKY65709.1"/>
    </source>
</evidence>
<evidence type="ECO:0000256" key="4">
    <source>
        <dbReference type="ARBA" id="ARBA00023136"/>
    </source>
</evidence>
<keyword evidence="3 6" id="KW-1133">Transmembrane helix</keyword>
<keyword evidence="2 6" id="KW-0812">Transmembrane</keyword>
<feature type="region of interest" description="Disordered" evidence="5">
    <location>
        <begin position="134"/>
        <end position="184"/>
    </location>
</feature>
<accession>A0A2I1I3M4</accession>
<protein>
    <submittedName>
        <fullName evidence="7">Holin</fullName>
    </submittedName>
</protein>
<feature type="compositionally biased region" description="Polar residues" evidence="5">
    <location>
        <begin position="134"/>
        <end position="146"/>
    </location>
</feature>
<evidence type="ECO:0000256" key="3">
    <source>
        <dbReference type="ARBA" id="ARBA00022989"/>
    </source>
</evidence>
<evidence type="ECO:0000256" key="5">
    <source>
        <dbReference type="SAM" id="MobiDB-lite"/>
    </source>
</evidence>
<dbReference type="EMBL" id="PKKJ01000016">
    <property type="protein sequence ID" value="PKY65709.1"/>
    <property type="molecule type" value="Genomic_DNA"/>
</dbReference>
<dbReference type="NCBIfam" id="TIGR01593">
    <property type="entry name" value="holin_tox_secr"/>
    <property type="match status" value="1"/>
</dbReference>
<dbReference type="Proteomes" id="UP000234545">
    <property type="component" value="Unassembled WGS sequence"/>
</dbReference>
<evidence type="ECO:0000256" key="1">
    <source>
        <dbReference type="ARBA" id="ARBA00004141"/>
    </source>
</evidence>
<dbReference type="InterPro" id="IPR006480">
    <property type="entry name" value="Phage_holin_4_1"/>
</dbReference>
<gene>
    <name evidence="7" type="ORF">CYJ25_08020</name>
</gene>
<feature type="transmembrane region" description="Helical" evidence="6">
    <location>
        <begin position="65"/>
        <end position="87"/>
    </location>
</feature>
<dbReference type="AlphaFoldDB" id="A0A2I1I3M4"/>
<organism evidence="7 8">
    <name type="scientific">Schaalia turicensis</name>
    <dbReference type="NCBI Taxonomy" id="131111"/>
    <lineage>
        <taxon>Bacteria</taxon>
        <taxon>Bacillati</taxon>
        <taxon>Actinomycetota</taxon>
        <taxon>Actinomycetes</taxon>
        <taxon>Actinomycetales</taxon>
        <taxon>Actinomycetaceae</taxon>
        <taxon>Schaalia</taxon>
    </lineage>
</organism>
<dbReference type="GO" id="GO:0016020">
    <property type="term" value="C:membrane"/>
    <property type="evidence" value="ECO:0007669"/>
    <property type="project" value="UniProtKB-SubCell"/>
</dbReference>
<feature type="transmembrane region" description="Helical" evidence="6">
    <location>
        <begin position="7"/>
        <end position="25"/>
    </location>
</feature>
<proteinExistence type="predicted"/>
<feature type="transmembrane region" description="Helical" evidence="6">
    <location>
        <begin position="31"/>
        <end position="53"/>
    </location>
</feature>
<comment type="subcellular location">
    <subcellularLocation>
        <location evidence="1">Membrane</location>
        <topology evidence="1">Multi-pass membrane protein</topology>
    </subcellularLocation>
</comment>
<dbReference type="OrthoDB" id="88184at2"/>
<evidence type="ECO:0000256" key="2">
    <source>
        <dbReference type="ARBA" id="ARBA00022692"/>
    </source>
</evidence>
<keyword evidence="4 6" id="KW-0472">Membrane</keyword>
<dbReference type="RefSeq" id="WP_101628634.1">
    <property type="nucleotide sequence ID" value="NZ_PKKJ01000016.1"/>
</dbReference>
<comment type="caution">
    <text evidence="7">The sequence shown here is derived from an EMBL/GenBank/DDBJ whole genome shotgun (WGS) entry which is preliminary data.</text>
</comment>
<sequence>MSIKTIWMLFQGAITAIGAWLGAFLGGTDSLLYAIVAFTIIDYATGILAAINAHKLSSSVGFRGIARKILIFALIGLAHLLDVHILGTPGVLRTATIFFYLSNEGISVLENAALLGLPIPGGLKQALDTIKQTGQNQPALKTSSTPPAKASNPDKYSPPIPHAGQTSPGKYLPQHALPDETEKP</sequence>
<evidence type="ECO:0000313" key="8">
    <source>
        <dbReference type="Proteomes" id="UP000234545"/>
    </source>
</evidence>
<dbReference type="Pfam" id="PF05105">
    <property type="entry name" value="Phage_holin_4_1"/>
    <property type="match status" value="1"/>
</dbReference>
<evidence type="ECO:0000256" key="6">
    <source>
        <dbReference type="SAM" id="Phobius"/>
    </source>
</evidence>